<keyword evidence="7 8" id="KW-0472">Membrane</keyword>
<dbReference type="GO" id="GO:0015421">
    <property type="term" value="F:ABC-type oligopeptide transporter activity"/>
    <property type="evidence" value="ECO:0007669"/>
    <property type="project" value="TreeGrafter"/>
</dbReference>
<organism evidence="11 12">
    <name type="scientific">Paenibacillus lutrae</name>
    <dbReference type="NCBI Taxonomy" id="2078573"/>
    <lineage>
        <taxon>Bacteria</taxon>
        <taxon>Bacillati</taxon>
        <taxon>Bacillota</taxon>
        <taxon>Bacilli</taxon>
        <taxon>Bacillales</taxon>
        <taxon>Paenibacillaceae</taxon>
        <taxon>Paenibacillus</taxon>
    </lineage>
</organism>
<keyword evidence="4" id="KW-0547">Nucleotide-binding</keyword>
<dbReference type="PANTHER" id="PTHR43394">
    <property type="entry name" value="ATP-DEPENDENT PERMEASE MDL1, MITOCHONDRIAL"/>
    <property type="match status" value="1"/>
</dbReference>
<dbReference type="EMBL" id="RHLK01000006">
    <property type="protein sequence ID" value="MVP00472.1"/>
    <property type="molecule type" value="Genomic_DNA"/>
</dbReference>
<evidence type="ECO:0000256" key="4">
    <source>
        <dbReference type="ARBA" id="ARBA00022741"/>
    </source>
</evidence>
<dbReference type="RefSeq" id="WP_157336158.1">
    <property type="nucleotide sequence ID" value="NZ_RHLK01000006.1"/>
</dbReference>
<keyword evidence="5 11" id="KW-0067">ATP-binding</keyword>
<dbReference type="InterPro" id="IPR039421">
    <property type="entry name" value="Type_1_exporter"/>
</dbReference>
<dbReference type="InterPro" id="IPR003439">
    <property type="entry name" value="ABC_transporter-like_ATP-bd"/>
</dbReference>
<dbReference type="InterPro" id="IPR027417">
    <property type="entry name" value="P-loop_NTPase"/>
</dbReference>
<name>A0A7X3JZX0_9BACL</name>
<keyword evidence="12" id="KW-1185">Reference proteome</keyword>
<feature type="transmembrane region" description="Helical" evidence="8">
    <location>
        <begin position="265"/>
        <end position="283"/>
    </location>
</feature>
<dbReference type="GO" id="GO:0016887">
    <property type="term" value="F:ATP hydrolysis activity"/>
    <property type="evidence" value="ECO:0007669"/>
    <property type="project" value="InterPro"/>
</dbReference>
<evidence type="ECO:0000256" key="1">
    <source>
        <dbReference type="ARBA" id="ARBA00004651"/>
    </source>
</evidence>
<accession>A0A7X3JZX0</accession>
<dbReference type="InterPro" id="IPR003593">
    <property type="entry name" value="AAA+_ATPase"/>
</dbReference>
<evidence type="ECO:0000256" key="6">
    <source>
        <dbReference type="ARBA" id="ARBA00022989"/>
    </source>
</evidence>
<dbReference type="Proteomes" id="UP000490800">
    <property type="component" value="Unassembled WGS sequence"/>
</dbReference>
<evidence type="ECO:0000256" key="2">
    <source>
        <dbReference type="ARBA" id="ARBA00005417"/>
    </source>
</evidence>
<dbReference type="InterPro" id="IPR011527">
    <property type="entry name" value="ABC1_TM_dom"/>
</dbReference>
<reference evidence="11 12" key="1">
    <citation type="journal article" date="2019" name="Microorganisms">
        <title>Paenibacillus lutrae sp. nov., A Chitinolytic Species Isolated from A River Otter in Castril Natural Park, Granada, Spain.</title>
        <authorList>
            <person name="Rodriguez M."/>
            <person name="Reina J.C."/>
            <person name="Bejar V."/>
            <person name="Llamas I."/>
        </authorList>
    </citation>
    <scope>NUCLEOTIDE SEQUENCE [LARGE SCALE GENOMIC DNA]</scope>
    <source>
        <strain evidence="11 12">N10</strain>
    </source>
</reference>
<evidence type="ECO:0000313" key="11">
    <source>
        <dbReference type="EMBL" id="MVP00472.1"/>
    </source>
</evidence>
<dbReference type="PROSITE" id="PS50929">
    <property type="entry name" value="ABC_TM1F"/>
    <property type="match status" value="1"/>
</dbReference>
<comment type="subcellular location">
    <subcellularLocation>
        <location evidence="1">Cell membrane</location>
        <topology evidence="1">Multi-pass membrane protein</topology>
    </subcellularLocation>
</comment>
<evidence type="ECO:0000256" key="5">
    <source>
        <dbReference type="ARBA" id="ARBA00022840"/>
    </source>
</evidence>
<feature type="transmembrane region" description="Helical" evidence="8">
    <location>
        <begin position="184"/>
        <end position="202"/>
    </location>
</feature>
<evidence type="ECO:0000256" key="8">
    <source>
        <dbReference type="SAM" id="Phobius"/>
    </source>
</evidence>
<evidence type="ECO:0000259" key="9">
    <source>
        <dbReference type="PROSITE" id="PS50893"/>
    </source>
</evidence>
<keyword evidence="6 8" id="KW-1133">Transmembrane helix</keyword>
<dbReference type="PROSITE" id="PS50893">
    <property type="entry name" value="ABC_TRANSPORTER_2"/>
    <property type="match status" value="1"/>
</dbReference>
<dbReference type="Pfam" id="PF00005">
    <property type="entry name" value="ABC_tran"/>
    <property type="match status" value="1"/>
</dbReference>
<feature type="transmembrane region" description="Helical" evidence="8">
    <location>
        <begin position="83"/>
        <end position="101"/>
    </location>
</feature>
<dbReference type="Gene3D" id="1.20.1560.10">
    <property type="entry name" value="ABC transporter type 1, transmembrane domain"/>
    <property type="match status" value="1"/>
</dbReference>
<dbReference type="GO" id="GO:0005524">
    <property type="term" value="F:ATP binding"/>
    <property type="evidence" value="ECO:0007669"/>
    <property type="project" value="UniProtKB-KW"/>
</dbReference>
<comment type="caution">
    <text evidence="11">The sequence shown here is derived from an EMBL/GenBank/DDBJ whole genome shotgun (WGS) entry which is preliminary data.</text>
</comment>
<evidence type="ECO:0000259" key="10">
    <source>
        <dbReference type="PROSITE" id="PS50929"/>
    </source>
</evidence>
<feature type="transmembrane region" description="Helical" evidence="8">
    <location>
        <begin position="43"/>
        <end position="63"/>
    </location>
</feature>
<dbReference type="PROSITE" id="PS00211">
    <property type="entry name" value="ABC_TRANSPORTER_1"/>
    <property type="match status" value="1"/>
</dbReference>
<dbReference type="SMART" id="SM00382">
    <property type="entry name" value="AAA"/>
    <property type="match status" value="1"/>
</dbReference>
<feature type="transmembrane region" description="Helical" evidence="8">
    <location>
        <begin position="159"/>
        <end position="178"/>
    </location>
</feature>
<dbReference type="SUPFAM" id="SSF52540">
    <property type="entry name" value="P-loop containing nucleoside triphosphate hydrolases"/>
    <property type="match status" value="1"/>
</dbReference>
<dbReference type="InterPro" id="IPR017871">
    <property type="entry name" value="ABC_transporter-like_CS"/>
</dbReference>
<dbReference type="GO" id="GO:0005886">
    <property type="term" value="C:plasma membrane"/>
    <property type="evidence" value="ECO:0007669"/>
    <property type="project" value="UniProtKB-SubCell"/>
</dbReference>
<evidence type="ECO:0000313" key="12">
    <source>
        <dbReference type="Proteomes" id="UP000490800"/>
    </source>
</evidence>
<protein>
    <submittedName>
        <fullName evidence="11">ATP-binding cassette domain-containing protein</fullName>
    </submittedName>
</protein>
<dbReference type="PANTHER" id="PTHR43394:SF1">
    <property type="entry name" value="ATP-BINDING CASSETTE SUB-FAMILY B MEMBER 10, MITOCHONDRIAL"/>
    <property type="match status" value="1"/>
</dbReference>
<gene>
    <name evidence="11" type="ORF">EDM21_13215</name>
</gene>
<feature type="domain" description="ABC transmembrane type-1" evidence="10">
    <location>
        <begin position="45"/>
        <end position="322"/>
    </location>
</feature>
<dbReference type="OrthoDB" id="9770415at2"/>
<evidence type="ECO:0000256" key="3">
    <source>
        <dbReference type="ARBA" id="ARBA00022692"/>
    </source>
</evidence>
<dbReference type="CDD" id="cd07346">
    <property type="entry name" value="ABC_6TM_exporters"/>
    <property type="match status" value="1"/>
</dbReference>
<dbReference type="Pfam" id="PF00664">
    <property type="entry name" value="ABC_membrane"/>
    <property type="match status" value="1"/>
</dbReference>
<keyword evidence="3 8" id="KW-0812">Transmembrane</keyword>
<feature type="domain" description="ABC transporter" evidence="9">
    <location>
        <begin position="358"/>
        <end position="595"/>
    </location>
</feature>
<evidence type="ECO:0000256" key="7">
    <source>
        <dbReference type="ARBA" id="ARBA00023136"/>
    </source>
</evidence>
<sequence>METDGHPQVLKGDRKALQKRERVLALWKAVRWLLSFVKFHKGWMIVGIASAVAAAVIEVWTGSLIERLTTQAENGAGPVVTQLVYTVFVVILIGVPAKYFMAYGVEKSSARAVRDIRNHVMSHVGKLPVHAIEKQHTGDVLSRMNNDLQLIHQFMIRDLAQWFYHPLLFAGCFIYLIWIQWELMVYSLLLFPVSLFVSQWIGKQLQQLTEEAQANMGRMNANLQDTLGGMPVVKSYLLSGMMFRSYQSLLQLTAQKKLAVKKREAWVNPLLSTLMLSPIIFAVSYGSYLISQGLLGTGELIAFLYLLNLALEPLEHIPELITHTFEMSGALKRISAIVEEPAENQEGHAIERRAAPPVSFQAVSFAYGSSGSPILNNLSFTVPEGATIALVGASGGGKSTVIKLLCGFYPLAAGQGTIQVFGQPINGCNLDGLRSHFSVVTQDSFLFSGTVAENIGYGREGASMDEVIGAAKSAHAHSFIMELPEGYQTHVGERGGFLSGGQRQRIAIARAFLKDAPILLLDEPTSALDPQSEISIQEALNVLMKARTTIVIAHRLSTVQNADAIWVMENGEIAEAGTHAELLDKKGLYAKSYYQEFAGTQKRKEVMYT</sequence>
<dbReference type="InterPro" id="IPR036640">
    <property type="entry name" value="ABC1_TM_sf"/>
</dbReference>
<dbReference type="AlphaFoldDB" id="A0A7X3JZX0"/>
<proteinExistence type="inferred from homology"/>
<dbReference type="Gene3D" id="3.40.50.300">
    <property type="entry name" value="P-loop containing nucleotide triphosphate hydrolases"/>
    <property type="match status" value="1"/>
</dbReference>
<dbReference type="FunFam" id="3.40.50.300:FF:000218">
    <property type="entry name" value="Multidrug ABC transporter ATP-binding protein"/>
    <property type="match status" value="1"/>
</dbReference>
<dbReference type="SUPFAM" id="SSF90123">
    <property type="entry name" value="ABC transporter transmembrane region"/>
    <property type="match status" value="1"/>
</dbReference>
<comment type="similarity">
    <text evidence="2">Belongs to the ABC transporter superfamily.</text>
</comment>